<name>A0A8S9PMB0_BRACR</name>
<feature type="transmembrane region" description="Helical" evidence="9">
    <location>
        <begin position="62"/>
        <end position="84"/>
    </location>
</feature>
<proteinExistence type="inferred from homology"/>
<sequence>MTLTHELSIFFIKINLKNVYRLYKSQIKLYYPKLKESLVLIIYRALHEKEVKSKWGITRNQFFVIALVTSFSYYILPGYLFSLLTTVSWLCWIRPKSILVNQLGSGSVGLGIGAFGLDWATIASYLGSPLASPSFATANIAVGFFLLMYVITPLSYYLDFFHARTFPIYSGKLFVSNGQEYKVRNIINDEFRLDHKAYAEAGPVHMSTFFAVSYGLGFATLTASVVHVLLFDGKDLWNQSKGVLRGNKKMDIHTKIMKRNYKEVPLWWFLSIFAVNIAVVIFMCFYYKTQIQLPWWGAFLACLIAIFFTPLVGVIKATTNQAPGLNIITEYIIGYAYPERPVANICFKTYGYISMSQSLTFLADLKLGAYMKIPPRTMFMAQIIKDMIPKLLKSRPGVCGQVVRERAWDVTTFQVRSTYHAKLSHIFLVTYTDMDYCISAHLNARKRVYPWAAPPIRGPMRDMTEIRSELESESDLYANDEISIVPQVELTVPKTDDPDAPTVTFRMWVLGIAACVLLSFVNQFFWYRTNPLTISSVSAQIAVVPIGHLMAKVLPTRRFFQGTRWSFTMNPGPFSTKEHVLITVFPNSCSGAVYASHILSAVKLFYKRRLDFLPALLIMITTQVLGFGWAGLYRKHLVEPGEIWWPSNLVQAPGLNIITEYIIGYAYPERPVANICFKTYGYISMSQSLTFLADLKLGAYMKIESRIFFKFDTSMGARAPLAMALPSPHVYGRGCGNISSSFSLRIDSLVANGRDPKPLRHISPSTRKSMDMPNRSIAPALVYLATRIFPKKKWISNIHMPVLIGATAIMPPATAVNFTSWLVMVFVSGHFVFKYKREWWQRYKYVLSGGMDAGTGFMSVLLFLALQRSDDIMLGWWGNSGEGFRAAKCPTARGVIVHGCPVF</sequence>
<feature type="transmembrane region" description="Helical" evidence="9">
    <location>
        <begin position="845"/>
        <end position="866"/>
    </location>
</feature>
<dbReference type="Pfam" id="PF03169">
    <property type="entry name" value="OPT"/>
    <property type="match status" value="4"/>
</dbReference>
<gene>
    <name evidence="10" type="ORF">F2Q69_00001271</name>
</gene>
<evidence type="ECO:0000256" key="6">
    <source>
        <dbReference type="ARBA" id="ARBA00022927"/>
    </source>
</evidence>
<dbReference type="EMBL" id="QGKX02001521">
    <property type="protein sequence ID" value="KAF3513843.1"/>
    <property type="molecule type" value="Genomic_DNA"/>
</dbReference>
<dbReference type="GO" id="GO:0035673">
    <property type="term" value="F:oligopeptide transmembrane transporter activity"/>
    <property type="evidence" value="ECO:0007669"/>
    <property type="project" value="InterPro"/>
</dbReference>
<feature type="transmembrane region" description="Helical" evidence="9">
    <location>
        <begin position="209"/>
        <end position="231"/>
    </location>
</feature>
<feature type="transmembrane region" description="Helical" evidence="9">
    <location>
        <begin position="507"/>
        <end position="526"/>
    </location>
</feature>
<dbReference type="PANTHER" id="PTHR22601">
    <property type="entry name" value="ISP4 LIKE PROTEIN"/>
    <property type="match status" value="1"/>
</dbReference>
<evidence type="ECO:0000256" key="5">
    <source>
        <dbReference type="ARBA" id="ARBA00022856"/>
    </source>
</evidence>
<feature type="transmembrane region" description="Helical" evidence="9">
    <location>
        <begin position="266"/>
        <end position="289"/>
    </location>
</feature>
<keyword evidence="5" id="KW-0571">Peptide transport</keyword>
<dbReference type="GO" id="GO:0015031">
    <property type="term" value="P:protein transport"/>
    <property type="evidence" value="ECO:0007669"/>
    <property type="project" value="UniProtKB-KW"/>
</dbReference>
<dbReference type="InterPro" id="IPR004813">
    <property type="entry name" value="OPT"/>
</dbReference>
<feature type="transmembrane region" description="Helical" evidence="9">
    <location>
        <begin position="138"/>
        <end position="158"/>
    </location>
</feature>
<keyword evidence="3" id="KW-0813">Transport</keyword>
<evidence type="ECO:0000256" key="4">
    <source>
        <dbReference type="ARBA" id="ARBA00022692"/>
    </source>
</evidence>
<reference evidence="10" key="1">
    <citation type="submission" date="2019-12" db="EMBL/GenBank/DDBJ databases">
        <title>Genome sequencing and annotation of Brassica cretica.</title>
        <authorList>
            <person name="Studholme D.J."/>
            <person name="Sarris P."/>
        </authorList>
    </citation>
    <scope>NUCLEOTIDE SEQUENCE</scope>
    <source>
        <strain evidence="10">PFS-109/04</strain>
        <tissue evidence="10">Leaf</tissue>
    </source>
</reference>
<organism evidence="10 11">
    <name type="scientific">Brassica cretica</name>
    <name type="common">Mustard</name>
    <dbReference type="NCBI Taxonomy" id="69181"/>
    <lineage>
        <taxon>Eukaryota</taxon>
        <taxon>Viridiplantae</taxon>
        <taxon>Streptophyta</taxon>
        <taxon>Embryophyta</taxon>
        <taxon>Tracheophyta</taxon>
        <taxon>Spermatophyta</taxon>
        <taxon>Magnoliopsida</taxon>
        <taxon>eudicotyledons</taxon>
        <taxon>Gunneridae</taxon>
        <taxon>Pentapetalae</taxon>
        <taxon>rosids</taxon>
        <taxon>malvids</taxon>
        <taxon>Brassicales</taxon>
        <taxon>Brassicaceae</taxon>
        <taxon>Brassiceae</taxon>
        <taxon>Brassica</taxon>
    </lineage>
</organism>
<keyword evidence="7 9" id="KW-1133">Transmembrane helix</keyword>
<comment type="similarity">
    <text evidence="2">Belongs to the oligopeptide OPT transporter (TC 2.A.67.1) family.</text>
</comment>
<evidence type="ECO:0000256" key="3">
    <source>
        <dbReference type="ARBA" id="ARBA00022448"/>
    </source>
</evidence>
<evidence type="ECO:0000313" key="11">
    <source>
        <dbReference type="Proteomes" id="UP000712600"/>
    </source>
</evidence>
<keyword evidence="8 9" id="KW-0472">Membrane</keyword>
<dbReference type="GO" id="GO:0016020">
    <property type="term" value="C:membrane"/>
    <property type="evidence" value="ECO:0007669"/>
    <property type="project" value="UniProtKB-SubCell"/>
</dbReference>
<evidence type="ECO:0000256" key="1">
    <source>
        <dbReference type="ARBA" id="ARBA00004141"/>
    </source>
</evidence>
<evidence type="ECO:0000256" key="8">
    <source>
        <dbReference type="ARBA" id="ARBA00023136"/>
    </source>
</evidence>
<evidence type="ECO:0000313" key="10">
    <source>
        <dbReference type="EMBL" id="KAF3513843.1"/>
    </source>
</evidence>
<evidence type="ECO:0000256" key="2">
    <source>
        <dbReference type="ARBA" id="ARBA00005484"/>
    </source>
</evidence>
<comment type="subcellular location">
    <subcellularLocation>
        <location evidence="1">Membrane</location>
        <topology evidence="1">Multi-pass membrane protein</topology>
    </subcellularLocation>
</comment>
<dbReference type="InterPro" id="IPR004648">
    <property type="entry name" value="Oligpept_transpt"/>
</dbReference>
<keyword evidence="6" id="KW-0653">Protein transport</keyword>
<keyword evidence="4 9" id="KW-0812">Transmembrane</keyword>
<feature type="transmembrane region" description="Helical" evidence="9">
    <location>
        <begin position="612"/>
        <end position="632"/>
    </location>
</feature>
<feature type="transmembrane region" description="Helical" evidence="9">
    <location>
        <begin position="815"/>
        <end position="833"/>
    </location>
</feature>
<dbReference type="NCBIfam" id="TIGR00728">
    <property type="entry name" value="OPT_sfam"/>
    <property type="match status" value="2"/>
</dbReference>
<evidence type="ECO:0000256" key="7">
    <source>
        <dbReference type="ARBA" id="ARBA00022989"/>
    </source>
</evidence>
<dbReference type="AlphaFoldDB" id="A0A8S9PMB0"/>
<evidence type="ECO:0000256" key="9">
    <source>
        <dbReference type="SAM" id="Phobius"/>
    </source>
</evidence>
<accession>A0A8S9PMB0</accession>
<protein>
    <recommendedName>
        <fullName evidence="12">Oligopeptide transporter</fullName>
    </recommendedName>
</protein>
<evidence type="ECO:0008006" key="12">
    <source>
        <dbReference type="Google" id="ProtNLM"/>
    </source>
</evidence>
<dbReference type="Proteomes" id="UP000712600">
    <property type="component" value="Unassembled WGS sequence"/>
</dbReference>
<feature type="transmembrane region" description="Helical" evidence="9">
    <location>
        <begin position="295"/>
        <end position="315"/>
    </location>
</feature>
<feature type="transmembrane region" description="Helical" evidence="9">
    <location>
        <begin position="104"/>
        <end position="126"/>
    </location>
</feature>
<comment type="caution">
    <text evidence="10">The sequence shown here is derived from an EMBL/GenBank/DDBJ whole genome shotgun (WGS) entry which is preliminary data.</text>
</comment>